<dbReference type="PANTHER" id="PTHR24409:SF295">
    <property type="entry name" value="AZ2-RELATED"/>
    <property type="match status" value="1"/>
</dbReference>
<keyword evidence="2" id="KW-0677">Repeat</keyword>
<proteinExistence type="predicted"/>
<feature type="domain" description="C2H2-type" evidence="6">
    <location>
        <begin position="106"/>
        <end position="130"/>
    </location>
</feature>
<evidence type="ECO:0000259" key="6">
    <source>
        <dbReference type="PROSITE" id="PS50157"/>
    </source>
</evidence>
<gene>
    <name evidence="7" type="ORF">GQ43DRAFT_421233</name>
</gene>
<dbReference type="GO" id="GO:0000977">
    <property type="term" value="F:RNA polymerase II transcription regulatory region sequence-specific DNA binding"/>
    <property type="evidence" value="ECO:0007669"/>
    <property type="project" value="TreeGrafter"/>
</dbReference>
<dbReference type="PANTHER" id="PTHR24409">
    <property type="entry name" value="ZINC FINGER PROTEIN 142"/>
    <property type="match status" value="1"/>
</dbReference>
<keyword evidence="1" id="KW-0479">Metal-binding</keyword>
<evidence type="ECO:0000256" key="2">
    <source>
        <dbReference type="ARBA" id="ARBA00022737"/>
    </source>
</evidence>
<dbReference type="GO" id="GO:0005634">
    <property type="term" value="C:nucleus"/>
    <property type="evidence" value="ECO:0007669"/>
    <property type="project" value="TreeGrafter"/>
</dbReference>
<evidence type="ECO:0000256" key="3">
    <source>
        <dbReference type="ARBA" id="ARBA00022771"/>
    </source>
</evidence>
<keyword evidence="4" id="KW-0862">Zinc</keyword>
<dbReference type="GO" id="GO:0000981">
    <property type="term" value="F:DNA-binding transcription factor activity, RNA polymerase II-specific"/>
    <property type="evidence" value="ECO:0007669"/>
    <property type="project" value="TreeGrafter"/>
</dbReference>
<dbReference type="GO" id="GO:0008270">
    <property type="term" value="F:zinc ion binding"/>
    <property type="evidence" value="ECO:0007669"/>
    <property type="project" value="UniProtKB-KW"/>
</dbReference>
<keyword evidence="3 5" id="KW-0863">Zinc-finger</keyword>
<dbReference type="OrthoDB" id="6077919at2759"/>
<evidence type="ECO:0000256" key="1">
    <source>
        <dbReference type="ARBA" id="ARBA00022723"/>
    </source>
</evidence>
<comment type="caution">
    <text evidence="7">The sequence shown here is derived from an EMBL/GenBank/DDBJ whole genome shotgun (WGS) entry which is preliminary data.</text>
</comment>
<dbReference type="PROSITE" id="PS50157">
    <property type="entry name" value="ZINC_FINGER_C2H2_2"/>
    <property type="match status" value="2"/>
</dbReference>
<dbReference type="Proteomes" id="UP000799536">
    <property type="component" value="Unassembled WGS sequence"/>
</dbReference>
<dbReference type="SMART" id="SM00355">
    <property type="entry name" value="ZnF_C2H2"/>
    <property type="match status" value="6"/>
</dbReference>
<dbReference type="SUPFAM" id="SSF57667">
    <property type="entry name" value="beta-beta-alpha zinc fingers"/>
    <property type="match status" value="2"/>
</dbReference>
<evidence type="ECO:0000313" key="7">
    <source>
        <dbReference type="EMBL" id="KAF2198994.1"/>
    </source>
</evidence>
<accession>A0A9P4JKU6</accession>
<dbReference type="EMBL" id="ML994103">
    <property type="protein sequence ID" value="KAF2198994.1"/>
    <property type="molecule type" value="Genomic_DNA"/>
</dbReference>
<evidence type="ECO:0000256" key="5">
    <source>
        <dbReference type="PROSITE-ProRule" id="PRU00042"/>
    </source>
</evidence>
<dbReference type="InterPro" id="IPR013087">
    <property type="entry name" value="Znf_C2H2_type"/>
</dbReference>
<organism evidence="7 8">
    <name type="scientific">Delitschia confertaspora ATCC 74209</name>
    <dbReference type="NCBI Taxonomy" id="1513339"/>
    <lineage>
        <taxon>Eukaryota</taxon>
        <taxon>Fungi</taxon>
        <taxon>Dikarya</taxon>
        <taxon>Ascomycota</taxon>
        <taxon>Pezizomycotina</taxon>
        <taxon>Dothideomycetes</taxon>
        <taxon>Pleosporomycetidae</taxon>
        <taxon>Pleosporales</taxon>
        <taxon>Delitschiaceae</taxon>
        <taxon>Delitschia</taxon>
    </lineage>
</organism>
<dbReference type="Pfam" id="PF00096">
    <property type="entry name" value="zf-C2H2"/>
    <property type="match status" value="1"/>
</dbReference>
<evidence type="ECO:0000256" key="4">
    <source>
        <dbReference type="ARBA" id="ARBA00022833"/>
    </source>
</evidence>
<evidence type="ECO:0000313" key="8">
    <source>
        <dbReference type="Proteomes" id="UP000799536"/>
    </source>
</evidence>
<protein>
    <recommendedName>
        <fullName evidence="6">C2H2-type domain-containing protein</fullName>
    </recommendedName>
</protein>
<dbReference type="PROSITE" id="PS00028">
    <property type="entry name" value="ZINC_FINGER_C2H2_1"/>
    <property type="match status" value="3"/>
</dbReference>
<keyword evidence="8" id="KW-1185">Reference proteome</keyword>
<dbReference type="AlphaFoldDB" id="A0A9P4JKU6"/>
<sequence>MAAQEIIQPWQCSTCGKLCERFEILRDHHLARGHCFCTVCGLHFDTHTAFEDHQAGLHASEFKCCDCNITFSDVGTLKGHIASCAHQKPVENPSSHQVSIQQDEENTCKDCEKTFSNREALLQHRQSVKHKPLSDLKCPLGKGCSGRFMTPSALLQHLESGNCHSGMDRHEIFRMVQSCDADHVIHSPSHLHTRNSFRSPDIETPAFPSDGSLSPWSLLETSSMDVDHTGGLQALTELKCSLCPPKRKPFAKAKDLEQHLNSAAHCAKIYHCPSSIFSATNVQKQHVKERQFSTLSGLTQHMENGACNGDKKAFVSSIGIIQRQLKLMGFEGIPLLLPSSRS</sequence>
<name>A0A9P4JKU6_9PLEO</name>
<reference evidence="7" key="1">
    <citation type="journal article" date="2020" name="Stud. Mycol.">
        <title>101 Dothideomycetes genomes: a test case for predicting lifestyles and emergence of pathogens.</title>
        <authorList>
            <person name="Haridas S."/>
            <person name="Albert R."/>
            <person name="Binder M."/>
            <person name="Bloem J."/>
            <person name="Labutti K."/>
            <person name="Salamov A."/>
            <person name="Andreopoulos B."/>
            <person name="Baker S."/>
            <person name="Barry K."/>
            <person name="Bills G."/>
            <person name="Bluhm B."/>
            <person name="Cannon C."/>
            <person name="Castanera R."/>
            <person name="Culley D."/>
            <person name="Daum C."/>
            <person name="Ezra D."/>
            <person name="Gonzalez J."/>
            <person name="Henrissat B."/>
            <person name="Kuo A."/>
            <person name="Liang C."/>
            <person name="Lipzen A."/>
            <person name="Lutzoni F."/>
            <person name="Magnuson J."/>
            <person name="Mondo S."/>
            <person name="Nolan M."/>
            <person name="Ohm R."/>
            <person name="Pangilinan J."/>
            <person name="Park H.-J."/>
            <person name="Ramirez L."/>
            <person name="Alfaro M."/>
            <person name="Sun H."/>
            <person name="Tritt A."/>
            <person name="Yoshinaga Y."/>
            <person name="Zwiers L.-H."/>
            <person name="Turgeon B."/>
            <person name="Goodwin S."/>
            <person name="Spatafora J."/>
            <person name="Crous P."/>
            <person name="Grigoriev I."/>
        </authorList>
    </citation>
    <scope>NUCLEOTIDE SEQUENCE</scope>
    <source>
        <strain evidence="7">ATCC 74209</strain>
    </source>
</reference>
<dbReference type="InterPro" id="IPR036236">
    <property type="entry name" value="Znf_C2H2_sf"/>
</dbReference>
<feature type="domain" description="C2H2-type" evidence="6">
    <location>
        <begin position="62"/>
        <end position="89"/>
    </location>
</feature>
<dbReference type="Gene3D" id="3.30.160.60">
    <property type="entry name" value="Classic Zinc Finger"/>
    <property type="match status" value="1"/>
</dbReference>